<dbReference type="OrthoDB" id="9799237at2"/>
<gene>
    <name evidence="5" type="ORF">FCU45_05195</name>
</gene>
<dbReference type="Proteomes" id="UP000309561">
    <property type="component" value="Unassembled WGS sequence"/>
</dbReference>
<evidence type="ECO:0000256" key="2">
    <source>
        <dbReference type="ARBA" id="ARBA00022679"/>
    </source>
</evidence>
<dbReference type="AlphaFoldDB" id="A0A4V5TM17"/>
<keyword evidence="2" id="KW-0808">Transferase</keyword>
<dbReference type="SMART" id="SM00563">
    <property type="entry name" value="PlsC"/>
    <property type="match status" value="1"/>
</dbReference>
<protein>
    <recommendedName>
        <fullName evidence="4">Phospholipid/glycerol acyltransferase domain-containing protein</fullName>
    </recommendedName>
</protein>
<evidence type="ECO:0000313" key="6">
    <source>
        <dbReference type="Proteomes" id="UP000309561"/>
    </source>
</evidence>
<dbReference type="Pfam" id="PF01553">
    <property type="entry name" value="Acyltransferase"/>
    <property type="match status" value="1"/>
</dbReference>
<evidence type="ECO:0000256" key="1">
    <source>
        <dbReference type="ARBA" id="ARBA00005189"/>
    </source>
</evidence>
<evidence type="ECO:0000256" key="3">
    <source>
        <dbReference type="ARBA" id="ARBA00023315"/>
    </source>
</evidence>
<comment type="pathway">
    <text evidence="1">Lipid metabolism.</text>
</comment>
<keyword evidence="6" id="KW-1185">Reference proteome</keyword>
<organism evidence="5 6">
    <name type="scientific">Sulfurimonas crateris</name>
    <dbReference type="NCBI Taxonomy" id="2574727"/>
    <lineage>
        <taxon>Bacteria</taxon>
        <taxon>Pseudomonadati</taxon>
        <taxon>Campylobacterota</taxon>
        <taxon>Epsilonproteobacteria</taxon>
        <taxon>Campylobacterales</taxon>
        <taxon>Sulfurimonadaceae</taxon>
        <taxon>Sulfurimonas</taxon>
    </lineage>
</organism>
<feature type="domain" description="Phospholipid/glycerol acyltransferase" evidence="4">
    <location>
        <begin position="31"/>
        <end position="141"/>
    </location>
</feature>
<dbReference type="SUPFAM" id="SSF69593">
    <property type="entry name" value="Glycerol-3-phosphate (1)-acyltransferase"/>
    <property type="match status" value="1"/>
</dbReference>
<dbReference type="GO" id="GO:0006654">
    <property type="term" value="P:phosphatidic acid biosynthetic process"/>
    <property type="evidence" value="ECO:0007669"/>
    <property type="project" value="TreeGrafter"/>
</dbReference>
<keyword evidence="3" id="KW-0012">Acyltransferase</keyword>
<name>A0A4V5TM17_9BACT</name>
<evidence type="ECO:0000313" key="5">
    <source>
        <dbReference type="EMBL" id="TKI70053.1"/>
    </source>
</evidence>
<dbReference type="InterPro" id="IPR002123">
    <property type="entry name" value="Plipid/glycerol_acylTrfase"/>
</dbReference>
<reference evidence="5 6" key="1">
    <citation type="submission" date="2019-04" db="EMBL/GenBank/DDBJ databases">
        <title>Sulfurimonas crateris sp. nov. a facultative anaerobic sulfur-oxidizing chemolithautotrophic bacterium isolated from a terrestrial mud vulcano.</title>
        <authorList>
            <person name="Ratnikova N.M."/>
            <person name="Slobodkin A.I."/>
            <person name="Merkel A.Y."/>
            <person name="Novikov A."/>
            <person name="Bonch-Osmolovskaya E.A."/>
            <person name="Slobodkina G.B."/>
        </authorList>
    </citation>
    <scope>NUCLEOTIDE SEQUENCE [LARGE SCALE GENOMIC DNA]</scope>
    <source>
        <strain evidence="5 6">SN118</strain>
    </source>
</reference>
<comment type="caution">
    <text evidence="5">The sequence shown here is derived from an EMBL/GenBank/DDBJ whole genome shotgun (WGS) entry which is preliminary data.</text>
</comment>
<dbReference type="PANTHER" id="PTHR10434">
    <property type="entry name" value="1-ACYL-SN-GLYCEROL-3-PHOSPHATE ACYLTRANSFERASE"/>
    <property type="match status" value="1"/>
</dbReference>
<evidence type="ECO:0000259" key="4">
    <source>
        <dbReference type="SMART" id="SM00563"/>
    </source>
</evidence>
<dbReference type="CDD" id="cd07989">
    <property type="entry name" value="LPLAT_AGPAT-like"/>
    <property type="match status" value="1"/>
</dbReference>
<dbReference type="EMBL" id="SZPX01000003">
    <property type="protein sequence ID" value="TKI70053.1"/>
    <property type="molecule type" value="Genomic_DNA"/>
</dbReference>
<proteinExistence type="predicted"/>
<dbReference type="GO" id="GO:0003841">
    <property type="term" value="F:1-acylglycerol-3-phosphate O-acyltransferase activity"/>
    <property type="evidence" value="ECO:0007669"/>
    <property type="project" value="TreeGrafter"/>
</dbReference>
<dbReference type="PANTHER" id="PTHR10434:SF15">
    <property type="entry name" value="PHOSPHOLIPID_GLYCEROL ACYLTRANSFERASE DOMAIN-CONTAINING PROTEIN"/>
    <property type="match status" value="1"/>
</dbReference>
<accession>A0A4V5TM17</accession>
<sequence>MAVWKLFELIFKIRYRFNYVGLENIPKNRAVMLLGNHVSWIDWFILQLPIKKRINYIIDKDIYNWKLFNWAFKMAELIPVSKKASKDSFIETSKRLKNGRIIAIFPEGEISRSSEIAKFYRGYEYIERNSAVIVPFHIDGVFGSLFARHKGDSKRCFLKKREITLYFGKPISHEIKADELRDRVIKLKRMKI</sequence>